<sequence length="78" mass="8568">MRYDLSAGVVLSSDALINRVSPSAAIVLWQDFDPRSQLVPVKARYSTTCQIVTIRTVDATSNINFPSCKDMEMTDAVS</sequence>
<comment type="caution">
    <text evidence="1">The sequence shown here is derived from an EMBL/GenBank/DDBJ whole genome shotgun (WGS) entry which is preliminary data.</text>
</comment>
<dbReference type="EMBL" id="LUGG01000014">
    <property type="protein sequence ID" value="OBZ70210.1"/>
    <property type="molecule type" value="Genomic_DNA"/>
</dbReference>
<evidence type="ECO:0000313" key="1">
    <source>
        <dbReference type="EMBL" id="OBZ70210.1"/>
    </source>
</evidence>
<evidence type="ECO:0000313" key="2">
    <source>
        <dbReference type="Proteomes" id="UP000092993"/>
    </source>
</evidence>
<keyword evidence="2" id="KW-1185">Reference proteome</keyword>
<name>A0A1C7LZS9_GRIFR</name>
<protein>
    <submittedName>
        <fullName evidence="1">Uncharacterized protein</fullName>
    </submittedName>
</protein>
<accession>A0A1C7LZS9</accession>
<dbReference type="Proteomes" id="UP000092993">
    <property type="component" value="Unassembled WGS sequence"/>
</dbReference>
<proteinExistence type="predicted"/>
<reference evidence="1 2" key="1">
    <citation type="submission" date="2016-03" db="EMBL/GenBank/DDBJ databases">
        <title>Whole genome sequencing of Grifola frondosa 9006-11.</title>
        <authorList>
            <person name="Min B."/>
            <person name="Park H."/>
            <person name="Kim J.-G."/>
            <person name="Cho H."/>
            <person name="Oh Y.-L."/>
            <person name="Kong W.-S."/>
            <person name="Choi I.-G."/>
        </authorList>
    </citation>
    <scope>NUCLEOTIDE SEQUENCE [LARGE SCALE GENOMIC DNA]</scope>
    <source>
        <strain evidence="1 2">9006-11</strain>
    </source>
</reference>
<gene>
    <name evidence="1" type="ORF">A0H81_09732</name>
</gene>
<organism evidence="1 2">
    <name type="scientific">Grifola frondosa</name>
    <name type="common">Maitake</name>
    <name type="synonym">Polyporus frondosus</name>
    <dbReference type="NCBI Taxonomy" id="5627"/>
    <lineage>
        <taxon>Eukaryota</taxon>
        <taxon>Fungi</taxon>
        <taxon>Dikarya</taxon>
        <taxon>Basidiomycota</taxon>
        <taxon>Agaricomycotina</taxon>
        <taxon>Agaricomycetes</taxon>
        <taxon>Polyporales</taxon>
        <taxon>Grifolaceae</taxon>
        <taxon>Grifola</taxon>
    </lineage>
</organism>
<dbReference type="AlphaFoldDB" id="A0A1C7LZS9"/>